<dbReference type="InterPro" id="IPR011604">
    <property type="entry name" value="PDDEXK-like_dom_sf"/>
</dbReference>
<dbReference type="InterPro" id="IPR027417">
    <property type="entry name" value="P-loop_NTPase"/>
</dbReference>
<accession>A0A6G0XWR5</accession>
<dbReference type="GO" id="GO:0000725">
    <property type="term" value="P:recombinational repair"/>
    <property type="evidence" value="ECO:0007669"/>
    <property type="project" value="TreeGrafter"/>
</dbReference>
<keyword evidence="10" id="KW-0234">DNA repair</keyword>
<proteinExistence type="inferred from homology"/>
<dbReference type="PANTHER" id="PTHR11070">
    <property type="entry name" value="UVRD / RECB / PCRA DNA HELICASE FAMILY MEMBER"/>
    <property type="match status" value="1"/>
</dbReference>
<evidence type="ECO:0000256" key="9">
    <source>
        <dbReference type="ARBA" id="ARBA00023125"/>
    </source>
</evidence>
<evidence type="ECO:0000256" key="12">
    <source>
        <dbReference type="ARBA" id="ARBA00034617"/>
    </source>
</evidence>
<keyword evidence="4" id="KW-0227">DNA damage</keyword>
<dbReference type="PANTHER" id="PTHR11070:SF2">
    <property type="entry name" value="ATP-DEPENDENT DNA HELICASE SRS2"/>
    <property type="match status" value="1"/>
</dbReference>
<evidence type="ECO:0000256" key="4">
    <source>
        <dbReference type="ARBA" id="ARBA00022763"/>
    </source>
</evidence>
<keyword evidence="17" id="KW-1185">Reference proteome</keyword>
<dbReference type="InterPro" id="IPR013986">
    <property type="entry name" value="DExx_box_DNA_helicase_dom_sf"/>
</dbReference>
<evidence type="ECO:0000313" key="16">
    <source>
        <dbReference type="EMBL" id="KAF0745022.1"/>
    </source>
</evidence>
<dbReference type="Gene3D" id="1.10.486.10">
    <property type="entry name" value="PCRA, domain 4"/>
    <property type="match status" value="1"/>
</dbReference>
<comment type="catalytic activity">
    <reaction evidence="12">
        <text>Couples ATP hydrolysis with the unwinding of duplex DNA by translocating in the 3'-5' direction.</text>
        <dbReference type="EC" id="5.6.2.4"/>
    </reaction>
</comment>
<evidence type="ECO:0000256" key="1">
    <source>
        <dbReference type="ARBA" id="ARBA00009922"/>
    </source>
</evidence>
<dbReference type="Gene3D" id="1.10.10.160">
    <property type="match status" value="1"/>
</dbReference>
<evidence type="ECO:0000256" key="14">
    <source>
        <dbReference type="ARBA" id="ARBA00048988"/>
    </source>
</evidence>
<dbReference type="VEuPathDB" id="FungiDB:AeMF1_005516"/>
<dbReference type="InterPro" id="IPR014017">
    <property type="entry name" value="DNA_helicase_UvrD-like_C"/>
</dbReference>
<evidence type="ECO:0000256" key="8">
    <source>
        <dbReference type="ARBA" id="ARBA00022840"/>
    </source>
</evidence>
<keyword evidence="11" id="KW-0413">Isomerase</keyword>
<gene>
    <name evidence="16" type="ORF">Ae201684_000602</name>
</gene>
<sequence length="963" mass="107988">MWRPITRQRVGPWRRWVSSAPEKEKLRLSEGQRRVLEAHKQPKPFQTVVVTGGPATGKSICAASIVMETETPILVLAPSALSAPTSMLQYVHDQMPLGFLDAAEHVQVQSMGEWCRKFTDEFSSTADQRILNRAEVGAFLYRHIDSIPWRSLQKGYKSSRMLQNSMRDLLQLFQHLEMQGISPEAYAEYVAQLKHDTTSMSAEVFADFADNHMELSTAYKAYRELLLSQHVYTWHGSILDALDLLERHPFYLHSAMQAFDSVLVDDFHDLTPAMIKVLSHIVTASRTKNCLAFSRSNSNVALFQQSLFEAEPSMNPITTINFANCLYSQPSVVEAAHCIAENTSEDVAPSVECHQFASAADEVSFLADQLSSKEEDNTVLVVCGDASAVPLVMASLRSKGVSAQSLEKTRWFDNTVVQTAHSLLVALANPSESKHIFALLQTSKWRVSPPTLARIMEFQQNSYVDLFEVLRQLVSEDASLPVQVDETTMATLRSFVDLFEQMREMAMEKTCLELLLYYFTTTGELPNLLDPSSELDAHESQALAAYIDVVASIQGAAGDAHVPFVAPYLRQLRDSGRLYSPPPEPETGHVHVISLKSAVNRPHFVETIYFVAMNDKVFPGRKPRQQNLQVLPIALFSDSNSTSTTKQSYLEECKQNLTKLILQAKSRVVFSSSADPPSRLLAPLWKAPTLHSTKPEILSEPREKSSLGSDVETRSLEYLSFSQIDEYMRCPYRYFLSRVVKMEPKMSPGLVFGRSIHESIAAWSQSSDLQSPQAYENALEAFSSSWQTGCFRSSEEEKRLFEQGQQTLSSFISFESSQNRVIEAVEMPFQVDITEAGVRLKGVWDRIERRGEELYIVEFKSNLSNAQRNNQTLAESNLQLQLYMMAFARLQGISPTGAILRSLETTHGLNEEGIVLHSPSADETAIKAIVDAAQSIRQQKFDPLPTFMGCSFCPFADICHAKL</sequence>
<dbReference type="EC" id="5.6.2.4" evidence="13"/>
<evidence type="ECO:0000256" key="5">
    <source>
        <dbReference type="ARBA" id="ARBA00022801"/>
    </source>
</evidence>
<evidence type="ECO:0000256" key="6">
    <source>
        <dbReference type="ARBA" id="ARBA00022806"/>
    </source>
</evidence>
<keyword evidence="6" id="KW-0347">Helicase</keyword>
<comment type="catalytic activity">
    <reaction evidence="14">
        <text>ATP + H2O = ADP + phosphate + H(+)</text>
        <dbReference type="Rhea" id="RHEA:13065"/>
        <dbReference type="ChEBI" id="CHEBI:15377"/>
        <dbReference type="ChEBI" id="CHEBI:15378"/>
        <dbReference type="ChEBI" id="CHEBI:30616"/>
        <dbReference type="ChEBI" id="CHEBI:43474"/>
        <dbReference type="ChEBI" id="CHEBI:456216"/>
        <dbReference type="EC" id="5.6.2.4"/>
    </reaction>
</comment>
<dbReference type="Pfam" id="PF12705">
    <property type="entry name" value="PDDEXK_1"/>
    <property type="match status" value="1"/>
</dbReference>
<comment type="caution">
    <text evidence="16">The sequence shown here is derived from an EMBL/GenBank/DDBJ whole genome shotgun (WGS) entry which is preliminary data.</text>
</comment>
<evidence type="ECO:0000256" key="10">
    <source>
        <dbReference type="ARBA" id="ARBA00023204"/>
    </source>
</evidence>
<comment type="similarity">
    <text evidence="1">Belongs to the helicase family. UvrD subfamily.</text>
</comment>
<evidence type="ECO:0000256" key="11">
    <source>
        <dbReference type="ARBA" id="ARBA00023235"/>
    </source>
</evidence>
<evidence type="ECO:0000313" key="17">
    <source>
        <dbReference type="Proteomes" id="UP000481153"/>
    </source>
</evidence>
<dbReference type="InterPro" id="IPR011335">
    <property type="entry name" value="Restrct_endonuc-II-like"/>
</dbReference>
<keyword evidence="8" id="KW-0067">ATP-binding</keyword>
<dbReference type="GO" id="GO:0005524">
    <property type="term" value="F:ATP binding"/>
    <property type="evidence" value="ECO:0007669"/>
    <property type="project" value="UniProtKB-KW"/>
</dbReference>
<dbReference type="AlphaFoldDB" id="A0A6G0XWR5"/>
<dbReference type="SUPFAM" id="SSF52540">
    <property type="entry name" value="P-loop containing nucleoside triphosphate hydrolases"/>
    <property type="match status" value="1"/>
</dbReference>
<dbReference type="InterPro" id="IPR038726">
    <property type="entry name" value="PDDEXK_AddAB-type"/>
</dbReference>
<keyword evidence="5" id="KW-0378">Hydrolase</keyword>
<evidence type="ECO:0000256" key="13">
    <source>
        <dbReference type="ARBA" id="ARBA00034808"/>
    </source>
</evidence>
<dbReference type="InterPro" id="IPR014016">
    <property type="entry name" value="UvrD-like_ATP-bd"/>
</dbReference>
<dbReference type="EMBL" id="VJMJ01000003">
    <property type="protein sequence ID" value="KAF0745022.1"/>
    <property type="molecule type" value="Genomic_DNA"/>
</dbReference>
<keyword evidence="2" id="KW-0540">Nuclease</keyword>
<dbReference type="Gene3D" id="3.40.50.300">
    <property type="entry name" value="P-loop containing nucleotide triphosphate hydrolases"/>
    <property type="match status" value="2"/>
</dbReference>
<feature type="domain" description="UvrD-like helicase C-terminal" evidence="15">
    <location>
        <begin position="317"/>
        <end position="600"/>
    </location>
</feature>
<name>A0A6G0XWR5_9STRA</name>
<dbReference type="Pfam" id="PF00580">
    <property type="entry name" value="UvrD-helicase"/>
    <property type="match status" value="1"/>
</dbReference>
<keyword evidence="9" id="KW-0238">DNA-binding</keyword>
<dbReference type="Proteomes" id="UP000481153">
    <property type="component" value="Unassembled WGS sequence"/>
</dbReference>
<dbReference type="PROSITE" id="PS51217">
    <property type="entry name" value="UVRD_HELICASE_CTER"/>
    <property type="match status" value="1"/>
</dbReference>
<reference evidence="16 17" key="1">
    <citation type="submission" date="2019-07" db="EMBL/GenBank/DDBJ databases">
        <title>Genomics analysis of Aphanomyces spp. identifies a new class of oomycete effector associated with host adaptation.</title>
        <authorList>
            <person name="Gaulin E."/>
        </authorList>
    </citation>
    <scope>NUCLEOTIDE SEQUENCE [LARGE SCALE GENOMIC DNA]</scope>
    <source>
        <strain evidence="16 17">ATCC 201684</strain>
    </source>
</reference>
<evidence type="ECO:0000256" key="2">
    <source>
        <dbReference type="ARBA" id="ARBA00022722"/>
    </source>
</evidence>
<organism evidence="16 17">
    <name type="scientific">Aphanomyces euteiches</name>
    <dbReference type="NCBI Taxonomy" id="100861"/>
    <lineage>
        <taxon>Eukaryota</taxon>
        <taxon>Sar</taxon>
        <taxon>Stramenopiles</taxon>
        <taxon>Oomycota</taxon>
        <taxon>Saprolegniomycetes</taxon>
        <taxon>Saprolegniales</taxon>
        <taxon>Verrucalvaceae</taxon>
        <taxon>Aphanomyces</taxon>
    </lineage>
</organism>
<keyword evidence="3" id="KW-0547">Nucleotide-binding</keyword>
<dbReference type="InterPro" id="IPR000212">
    <property type="entry name" value="DNA_helicase_UvrD/REP"/>
</dbReference>
<dbReference type="GO" id="GO:0003677">
    <property type="term" value="F:DNA binding"/>
    <property type="evidence" value="ECO:0007669"/>
    <property type="project" value="UniProtKB-KW"/>
</dbReference>
<dbReference type="Gene3D" id="3.90.320.10">
    <property type="match status" value="1"/>
</dbReference>
<evidence type="ECO:0000256" key="7">
    <source>
        <dbReference type="ARBA" id="ARBA00022839"/>
    </source>
</evidence>
<evidence type="ECO:0000256" key="3">
    <source>
        <dbReference type="ARBA" id="ARBA00022741"/>
    </source>
</evidence>
<protein>
    <recommendedName>
        <fullName evidence="13">DNA 3'-5' helicase</fullName>
        <ecNumber evidence="13">5.6.2.4</ecNumber>
    </recommendedName>
</protein>
<dbReference type="GO" id="GO:0004527">
    <property type="term" value="F:exonuclease activity"/>
    <property type="evidence" value="ECO:0007669"/>
    <property type="project" value="UniProtKB-KW"/>
</dbReference>
<dbReference type="GO" id="GO:0043138">
    <property type="term" value="F:3'-5' DNA helicase activity"/>
    <property type="evidence" value="ECO:0007669"/>
    <property type="project" value="UniProtKB-EC"/>
</dbReference>
<keyword evidence="7" id="KW-0269">Exonuclease</keyword>
<dbReference type="SUPFAM" id="SSF52980">
    <property type="entry name" value="Restriction endonuclease-like"/>
    <property type="match status" value="1"/>
</dbReference>
<evidence type="ECO:0000259" key="15">
    <source>
        <dbReference type="PROSITE" id="PS51217"/>
    </source>
</evidence>